<dbReference type="Gene3D" id="3.40.140.10">
    <property type="entry name" value="Cytidine Deaminase, domain 2"/>
    <property type="match status" value="2"/>
</dbReference>
<evidence type="ECO:0000313" key="3">
    <source>
        <dbReference type="EMBL" id="KAA3671340.1"/>
    </source>
</evidence>
<protein>
    <submittedName>
        <fullName evidence="3">26S proteasome regulatory subunit N8</fullName>
    </submittedName>
</protein>
<accession>A0A5J4N7J3</accession>
<proteinExistence type="predicted"/>
<feature type="region of interest" description="Disordered" evidence="1">
    <location>
        <begin position="355"/>
        <end position="395"/>
    </location>
</feature>
<gene>
    <name evidence="3" type="ORF">DEA37_0012347</name>
</gene>
<dbReference type="Pfam" id="PF01398">
    <property type="entry name" value="JAB"/>
    <property type="match status" value="1"/>
</dbReference>
<dbReference type="GO" id="GO:0008237">
    <property type="term" value="F:metallopeptidase activity"/>
    <property type="evidence" value="ECO:0007669"/>
    <property type="project" value="InterPro"/>
</dbReference>
<dbReference type="GO" id="GO:0000502">
    <property type="term" value="C:proteasome complex"/>
    <property type="evidence" value="ECO:0007669"/>
    <property type="project" value="UniProtKB-KW"/>
</dbReference>
<evidence type="ECO:0000259" key="2">
    <source>
        <dbReference type="SMART" id="SM00232"/>
    </source>
</evidence>
<evidence type="ECO:0000313" key="4">
    <source>
        <dbReference type="Proteomes" id="UP000324629"/>
    </source>
</evidence>
<dbReference type="PANTHER" id="PTHR10540">
    <property type="entry name" value="EUKARYOTIC TRANSLATION INITIATION FACTOR 3 SUBUNIT F-RELATED"/>
    <property type="match status" value="1"/>
</dbReference>
<dbReference type="InterPro" id="IPR000555">
    <property type="entry name" value="JAMM/MPN+_dom"/>
</dbReference>
<organism evidence="3 4">
    <name type="scientific">Paragonimus westermani</name>
    <dbReference type="NCBI Taxonomy" id="34504"/>
    <lineage>
        <taxon>Eukaryota</taxon>
        <taxon>Metazoa</taxon>
        <taxon>Spiralia</taxon>
        <taxon>Lophotrochozoa</taxon>
        <taxon>Platyhelminthes</taxon>
        <taxon>Trematoda</taxon>
        <taxon>Digenea</taxon>
        <taxon>Plagiorchiida</taxon>
        <taxon>Troglotremata</taxon>
        <taxon>Troglotrematidae</taxon>
        <taxon>Paragonimus</taxon>
    </lineage>
</organism>
<feature type="non-terminal residue" evidence="3">
    <location>
        <position position="395"/>
    </location>
</feature>
<keyword evidence="3" id="KW-0647">Proteasome</keyword>
<dbReference type="Proteomes" id="UP000324629">
    <property type="component" value="Unassembled WGS sequence"/>
</dbReference>
<dbReference type="EMBL" id="QNGE01006656">
    <property type="protein sequence ID" value="KAA3671340.1"/>
    <property type="molecule type" value="Genomic_DNA"/>
</dbReference>
<dbReference type="AlphaFoldDB" id="A0A5J4N7J3"/>
<keyword evidence="4" id="KW-1185">Reference proteome</keyword>
<dbReference type="PANTHER" id="PTHR10540:SF7">
    <property type="entry name" value="26S PROTEASOME NON-ATPASE REGULATORY SUBUNIT 7"/>
    <property type="match status" value="1"/>
</dbReference>
<evidence type="ECO:0000256" key="1">
    <source>
        <dbReference type="SAM" id="MobiDB-lite"/>
    </source>
</evidence>
<reference evidence="3 4" key="1">
    <citation type="journal article" date="2019" name="Gigascience">
        <title>Whole-genome sequence of the oriental lung fluke Paragonimus westermani.</title>
        <authorList>
            <person name="Oey H."/>
            <person name="Zakrzewski M."/>
            <person name="Narain K."/>
            <person name="Devi K.R."/>
            <person name="Agatsuma T."/>
            <person name="Nawaratna S."/>
            <person name="Gobert G.N."/>
            <person name="Jones M.K."/>
            <person name="Ragan M.A."/>
            <person name="McManus D.P."/>
            <person name="Krause L."/>
        </authorList>
    </citation>
    <scope>NUCLEOTIDE SEQUENCE [LARGE SCALE GENOMIC DNA]</scope>
    <source>
        <strain evidence="3 4">IND2009</strain>
    </source>
</reference>
<name>A0A5J4N7J3_9TREM</name>
<feature type="domain" description="JAB1/MPN/MOV34 metalloenzyme" evidence="2">
    <location>
        <begin position="43"/>
        <end position="149"/>
    </location>
</feature>
<sequence length="395" mass="44109">TVVRTPASEERCPLVRPRCTKSVPVEEKKDDKPSIFEPPKIETVVVHPLVLLSVVDHYNRSGKVTTGQKRVVGVLLGEQRGTTLDVSNCFAARERIVGWYHSGPKLCPSDITINELFRKYASNSVLVVVDVRRKESDGLPTEAYIAVDEVHDNAYQEVLVNCLTSSSQTRGANERWEQIVAAMKAWFEEDGSPTTKTFDRLHSQIGAEEAEEVGIEHLLRPHRLQRLVVEKLVIPSVKHKYQASLESCLSSSHSEDPNSCCTEISQTVREAGTVACGTGVHGLNRHWTSEKSVELLEARRSILPGGSYKKLGGDICRELKHSLKADREAWLMERIKEVETAFTSGNIGRLFGRMRATGPRRPSVSEATSEAGVTPTYNKSRRLKHRTEHFEGQFS</sequence>
<comment type="caution">
    <text evidence="3">The sequence shown here is derived from an EMBL/GenBank/DDBJ whole genome shotgun (WGS) entry which is preliminary data.</text>
</comment>
<dbReference type="SMART" id="SM00232">
    <property type="entry name" value="JAB_MPN"/>
    <property type="match status" value="1"/>
</dbReference>
<dbReference type="GO" id="GO:0043161">
    <property type="term" value="P:proteasome-mediated ubiquitin-dependent protein catabolic process"/>
    <property type="evidence" value="ECO:0007669"/>
    <property type="project" value="TreeGrafter"/>
</dbReference>
<feature type="non-terminal residue" evidence="3">
    <location>
        <position position="1"/>
    </location>
</feature>